<protein>
    <submittedName>
        <fullName evidence="2">Uncharacterized protein</fullName>
    </submittedName>
</protein>
<evidence type="ECO:0000256" key="1">
    <source>
        <dbReference type="SAM" id="MobiDB-lite"/>
    </source>
</evidence>
<evidence type="ECO:0000313" key="2">
    <source>
        <dbReference type="EMBL" id="CAK7946689.1"/>
    </source>
</evidence>
<sequence>MDGCWPGVEGLPDGRRDASTCCSESSTTDSHVVPQLRDMCIVRDSRSEELEISRGVTHGPSSGRQDRAEPNLLPALPGQPVHPVSMTGGARALQTWFRTLNPLPNGNGRTLPPYC</sequence>
<name>A0AAV1VKA5_9STRA</name>
<comment type="caution">
    <text evidence="2">The sequence shown here is derived from an EMBL/GenBank/DDBJ whole genome shotgun (WGS) entry which is preliminary data.</text>
</comment>
<proteinExistence type="predicted"/>
<organism evidence="2 3">
    <name type="scientific">Peronospora matthiolae</name>
    <dbReference type="NCBI Taxonomy" id="2874970"/>
    <lineage>
        <taxon>Eukaryota</taxon>
        <taxon>Sar</taxon>
        <taxon>Stramenopiles</taxon>
        <taxon>Oomycota</taxon>
        <taxon>Peronosporomycetes</taxon>
        <taxon>Peronosporales</taxon>
        <taxon>Peronosporaceae</taxon>
        <taxon>Peronospora</taxon>
    </lineage>
</organism>
<evidence type="ECO:0000313" key="3">
    <source>
        <dbReference type="Proteomes" id="UP001162060"/>
    </source>
</evidence>
<dbReference type="Proteomes" id="UP001162060">
    <property type="component" value="Unassembled WGS sequence"/>
</dbReference>
<accession>A0AAV1VKA5</accession>
<feature type="region of interest" description="Disordered" evidence="1">
    <location>
        <begin position="1"/>
        <end position="28"/>
    </location>
</feature>
<reference evidence="2" key="1">
    <citation type="submission" date="2024-01" db="EMBL/GenBank/DDBJ databases">
        <authorList>
            <person name="Webb A."/>
        </authorList>
    </citation>
    <scope>NUCLEOTIDE SEQUENCE</scope>
    <source>
        <strain evidence="2">Pm1</strain>
    </source>
</reference>
<feature type="region of interest" description="Disordered" evidence="1">
    <location>
        <begin position="47"/>
        <end position="86"/>
    </location>
</feature>
<feature type="compositionally biased region" description="Low complexity" evidence="1">
    <location>
        <begin position="19"/>
        <end position="28"/>
    </location>
</feature>
<gene>
    <name evidence="2" type="ORF">PM001_LOCUS31839</name>
</gene>
<dbReference type="EMBL" id="CAKLBY020000374">
    <property type="protein sequence ID" value="CAK7946689.1"/>
    <property type="molecule type" value="Genomic_DNA"/>
</dbReference>
<dbReference type="AlphaFoldDB" id="A0AAV1VKA5"/>